<dbReference type="InterPro" id="IPR011032">
    <property type="entry name" value="GroES-like_sf"/>
</dbReference>
<dbReference type="InterPro" id="IPR013154">
    <property type="entry name" value="ADH-like_N"/>
</dbReference>
<protein>
    <submittedName>
        <fullName evidence="6">NAD-dependent aldehyde dehydrogenase</fullName>
    </submittedName>
</protein>
<dbReference type="InterPro" id="IPR002328">
    <property type="entry name" value="ADH_Zn_CS"/>
</dbReference>
<dbReference type="Proteomes" id="UP000009096">
    <property type="component" value="Chromosome 4"/>
</dbReference>
<proteinExistence type="predicted"/>
<reference evidence="6 7" key="1">
    <citation type="journal article" date="2010" name="Nature">
        <title>Comparative genomics reveals mobile pathogenicity chromosomes in Fusarium.</title>
        <authorList>
            <person name="Ma L.J."/>
            <person name="van der Does H.C."/>
            <person name="Borkovich K.A."/>
            <person name="Coleman J.J."/>
            <person name="Daboussi M.J."/>
            <person name="Di Pietro A."/>
            <person name="Dufresne M."/>
            <person name="Freitag M."/>
            <person name="Grabherr M."/>
            <person name="Henrissat B."/>
            <person name="Houterman P.M."/>
            <person name="Kang S."/>
            <person name="Shim W.B."/>
            <person name="Woloshuk C."/>
            <person name="Xie X."/>
            <person name="Xu J.R."/>
            <person name="Antoniw J."/>
            <person name="Baker S.E."/>
            <person name="Bluhm B.H."/>
            <person name="Breakspear A."/>
            <person name="Brown D.W."/>
            <person name="Butchko R.A."/>
            <person name="Chapman S."/>
            <person name="Coulson R."/>
            <person name="Coutinho P.M."/>
            <person name="Danchin E.G."/>
            <person name="Diener A."/>
            <person name="Gale L.R."/>
            <person name="Gardiner D.M."/>
            <person name="Goff S."/>
            <person name="Hammond-Kosack K.E."/>
            <person name="Hilburn K."/>
            <person name="Hua-Van A."/>
            <person name="Jonkers W."/>
            <person name="Kazan K."/>
            <person name="Kodira C.D."/>
            <person name="Koehrsen M."/>
            <person name="Kumar L."/>
            <person name="Lee Y.H."/>
            <person name="Li L."/>
            <person name="Manners J.M."/>
            <person name="Miranda-Saavedra D."/>
            <person name="Mukherjee M."/>
            <person name="Park G."/>
            <person name="Park J."/>
            <person name="Park S.Y."/>
            <person name="Proctor R.H."/>
            <person name="Regev A."/>
            <person name="Ruiz-Roldan M.C."/>
            <person name="Sain D."/>
            <person name="Sakthikumar S."/>
            <person name="Sykes S."/>
            <person name="Schwartz D.C."/>
            <person name="Turgeon B.G."/>
            <person name="Wapinski I."/>
            <person name="Yoder O."/>
            <person name="Young S."/>
            <person name="Zeng Q."/>
            <person name="Zhou S."/>
            <person name="Galagan J."/>
            <person name="Cuomo C.A."/>
            <person name="Kistler H.C."/>
            <person name="Rep M."/>
        </authorList>
    </citation>
    <scope>NUCLEOTIDE SEQUENCE [LARGE SCALE GENOMIC DNA]</scope>
    <source>
        <strain evidence="7">M3125 / FGSC 7600</strain>
    </source>
</reference>
<keyword evidence="7" id="KW-1185">Reference proteome</keyword>
<dbReference type="GeneID" id="30072333"/>
<gene>
    <name evidence="6" type="ORF">FVEG_15457</name>
</gene>
<evidence type="ECO:0000256" key="2">
    <source>
        <dbReference type="ARBA" id="ARBA00022723"/>
    </source>
</evidence>
<evidence type="ECO:0000259" key="5">
    <source>
        <dbReference type="Pfam" id="PF08240"/>
    </source>
</evidence>
<organism evidence="6 7">
    <name type="scientific">Gibberella moniliformis (strain M3125 / FGSC 7600)</name>
    <name type="common">Maize ear and stalk rot fungus</name>
    <name type="synonym">Fusarium verticillioides</name>
    <dbReference type="NCBI Taxonomy" id="334819"/>
    <lineage>
        <taxon>Eukaryota</taxon>
        <taxon>Fungi</taxon>
        <taxon>Dikarya</taxon>
        <taxon>Ascomycota</taxon>
        <taxon>Pezizomycotina</taxon>
        <taxon>Sordariomycetes</taxon>
        <taxon>Hypocreomycetidae</taxon>
        <taxon>Hypocreales</taxon>
        <taxon>Nectriaceae</taxon>
        <taxon>Fusarium</taxon>
        <taxon>Fusarium fujikuroi species complex</taxon>
    </lineage>
</organism>
<evidence type="ECO:0000256" key="1">
    <source>
        <dbReference type="ARBA" id="ARBA00001947"/>
    </source>
</evidence>
<dbReference type="GO" id="GO:0008270">
    <property type="term" value="F:zinc ion binding"/>
    <property type="evidence" value="ECO:0007669"/>
    <property type="project" value="InterPro"/>
</dbReference>
<dbReference type="AlphaFoldDB" id="W7LTR2"/>
<dbReference type="EMBL" id="CM000581">
    <property type="protein sequence ID" value="EWG42598.1"/>
    <property type="molecule type" value="Genomic_DNA"/>
</dbReference>
<dbReference type="PANTHER" id="PTHR42813">
    <property type="entry name" value="ZINC-TYPE ALCOHOL DEHYDROGENASE-LIKE"/>
    <property type="match status" value="1"/>
</dbReference>
<evidence type="ECO:0000313" key="7">
    <source>
        <dbReference type="Proteomes" id="UP000009096"/>
    </source>
</evidence>
<dbReference type="PANTHER" id="PTHR42813:SF1">
    <property type="entry name" value="DEHYDROGENASE, PUTATIVE (AFU_ORTHOLOGUE AFUA_5G03930)-RELATED"/>
    <property type="match status" value="1"/>
</dbReference>
<dbReference type="Gene3D" id="3.90.180.10">
    <property type="entry name" value="Medium-chain alcohol dehydrogenases, catalytic domain"/>
    <property type="match status" value="1"/>
</dbReference>
<dbReference type="Pfam" id="PF08240">
    <property type="entry name" value="ADH_N"/>
    <property type="match status" value="1"/>
</dbReference>
<dbReference type="STRING" id="334819.W7LTR2"/>
<feature type="domain" description="Alcohol dehydrogenase-like N-terminal" evidence="5">
    <location>
        <begin position="2"/>
        <end position="59"/>
    </location>
</feature>
<dbReference type="EMBL" id="DS022246">
    <property type="protein sequence ID" value="EWG42598.1"/>
    <property type="molecule type" value="Genomic_DNA"/>
</dbReference>
<evidence type="ECO:0000313" key="6">
    <source>
        <dbReference type="EMBL" id="EWG42598.1"/>
    </source>
</evidence>
<keyword evidence="2" id="KW-0479">Metal-binding</keyword>
<dbReference type="SUPFAM" id="SSF50129">
    <property type="entry name" value="GroES-like"/>
    <property type="match status" value="1"/>
</dbReference>
<dbReference type="KEGG" id="fvr:FVEG_15457"/>
<dbReference type="RefSeq" id="XP_018748789.1">
    <property type="nucleotide sequence ID" value="XM_018904584.1"/>
</dbReference>
<keyword evidence="4" id="KW-0560">Oxidoreductase</keyword>
<name>W7LTR2_GIBM7</name>
<accession>W7LTR2</accession>
<dbReference type="VEuPathDB" id="FungiDB:FVEG_15457"/>
<dbReference type="PROSITE" id="PS00059">
    <property type="entry name" value="ADH_ZINC"/>
    <property type="match status" value="1"/>
</dbReference>
<evidence type="ECO:0000256" key="4">
    <source>
        <dbReference type="ARBA" id="ARBA00023002"/>
    </source>
</evidence>
<comment type="cofactor">
    <cofactor evidence="1">
        <name>Zn(2+)</name>
        <dbReference type="ChEBI" id="CHEBI:29105"/>
    </cofactor>
</comment>
<evidence type="ECO:0000256" key="3">
    <source>
        <dbReference type="ARBA" id="ARBA00022833"/>
    </source>
</evidence>
<dbReference type="GO" id="GO:0016491">
    <property type="term" value="F:oxidoreductase activity"/>
    <property type="evidence" value="ECO:0007669"/>
    <property type="project" value="UniProtKB-KW"/>
</dbReference>
<keyword evidence="3" id="KW-0862">Zinc</keyword>
<sequence>MYNGDMNNAMEKGLIMGHEAIGIVEDVGSDVKSLSVGDKVIILPVIACCDCFYCKKKECSLGDKTNPPK</sequence>